<reference evidence="1" key="1">
    <citation type="journal article" date="2014" name="Front. Microbiol.">
        <title>High frequency of phylogenetically diverse reductive dehalogenase-homologous genes in deep subseafloor sedimentary metagenomes.</title>
        <authorList>
            <person name="Kawai M."/>
            <person name="Futagami T."/>
            <person name="Toyoda A."/>
            <person name="Takaki Y."/>
            <person name="Nishi S."/>
            <person name="Hori S."/>
            <person name="Arai W."/>
            <person name="Tsubouchi T."/>
            <person name="Morono Y."/>
            <person name="Uchiyama I."/>
            <person name="Ito T."/>
            <person name="Fujiyama A."/>
            <person name="Inagaki F."/>
            <person name="Takami H."/>
        </authorList>
    </citation>
    <scope>NUCLEOTIDE SEQUENCE</scope>
    <source>
        <strain evidence="1">Expedition CK06-06</strain>
    </source>
</reference>
<name>X1IW27_9ZZZZ</name>
<proteinExistence type="predicted"/>
<dbReference type="AlphaFoldDB" id="X1IW27"/>
<protein>
    <submittedName>
        <fullName evidence="1">Uncharacterized protein</fullName>
    </submittedName>
</protein>
<comment type="caution">
    <text evidence="1">The sequence shown here is derived from an EMBL/GenBank/DDBJ whole genome shotgun (WGS) entry which is preliminary data.</text>
</comment>
<dbReference type="EMBL" id="BARU01028413">
    <property type="protein sequence ID" value="GAH70309.1"/>
    <property type="molecule type" value="Genomic_DNA"/>
</dbReference>
<gene>
    <name evidence="1" type="ORF">S03H2_45348</name>
</gene>
<organism evidence="1">
    <name type="scientific">marine sediment metagenome</name>
    <dbReference type="NCBI Taxonomy" id="412755"/>
    <lineage>
        <taxon>unclassified sequences</taxon>
        <taxon>metagenomes</taxon>
        <taxon>ecological metagenomes</taxon>
    </lineage>
</organism>
<feature type="non-terminal residue" evidence="1">
    <location>
        <position position="84"/>
    </location>
</feature>
<evidence type="ECO:0000313" key="1">
    <source>
        <dbReference type="EMBL" id="GAH70309.1"/>
    </source>
</evidence>
<accession>X1IW27</accession>
<dbReference type="PROSITE" id="PS51257">
    <property type="entry name" value="PROKAR_LIPOPROTEIN"/>
    <property type="match status" value="1"/>
</dbReference>
<sequence>MRKIAVFVPILLLAVLVLVGAGCGEKEAEEGVVPLGEQEEEEEEVESLTEILGKAIGISSLKYDMVVTPPGEAAVTTTMWRRGE</sequence>